<dbReference type="InterPro" id="IPR043504">
    <property type="entry name" value="Peptidase_S1_PA_chymotrypsin"/>
</dbReference>
<dbReference type="Gene3D" id="2.40.10.10">
    <property type="entry name" value="Trypsin-like serine proteases"/>
    <property type="match status" value="2"/>
</dbReference>
<keyword evidence="6" id="KW-1185">Reference proteome</keyword>
<evidence type="ECO:0000256" key="2">
    <source>
        <dbReference type="SAM" id="MobiDB-lite"/>
    </source>
</evidence>
<dbReference type="InterPro" id="IPR050966">
    <property type="entry name" value="Glutamyl_endopeptidase"/>
</dbReference>
<dbReference type="AlphaFoldDB" id="A0A9X3NFP5"/>
<proteinExistence type="predicted"/>
<comment type="caution">
    <text evidence="5">The sequence shown here is derived from an EMBL/GenBank/DDBJ whole genome shotgun (WGS) entry which is preliminary data.</text>
</comment>
<dbReference type="SUPFAM" id="SSF50494">
    <property type="entry name" value="Trypsin-like serine proteases"/>
    <property type="match status" value="1"/>
</dbReference>
<feature type="chain" id="PRO_5040880847" evidence="3">
    <location>
        <begin position="28"/>
        <end position="353"/>
    </location>
</feature>
<dbReference type="PANTHER" id="PTHR15462:SF19">
    <property type="entry name" value="PEPTIDASE S1 DOMAIN-CONTAINING PROTEIN"/>
    <property type="match status" value="1"/>
</dbReference>
<dbReference type="EC" id="3.4.21.-" evidence="5"/>
<keyword evidence="1 3" id="KW-0732">Signal</keyword>
<feature type="region of interest" description="Disordered" evidence="2">
    <location>
        <begin position="35"/>
        <end position="54"/>
    </location>
</feature>
<gene>
    <name evidence="5" type="ORF">LG943_00160</name>
</gene>
<organism evidence="5 6">
    <name type="scientific">Streptomonospora mangrovi</name>
    <dbReference type="NCBI Taxonomy" id="2883123"/>
    <lineage>
        <taxon>Bacteria</taxon>
        <taxon>Bacillati</taxon>
        <taxon>Actinomycetota</taxon>
        <taxon>Actinomycetes</taxon>
        <taxon>Streptosporangiales</taxon>
        <taxon>Nocardiopsidaceae</taxon>
        <taxon>Streptomonospora</taxon>
    </lineage>
</organism>
<dbReference type="InterPro" id="IPR018114">
    <property type="entry name" value="TRYPSIN_HIS"/>
</dbReference>
<dbReference type="InterPro" id="IPR001254">
    <property type="entry name" value="Trypsin_dom"/>
</dbReference>
<name>A0A9X3NFP5_9ACTN</name>
<evidence type="ECO:0000313" key="6">
    <source>
        <dbReference type="Proteomes" id="UP001140076"/>
    </source>
</evidence>
<sequence length="353" mass="35763">MTSSVVSRLVGALAGAGAALAVAGVLAVPGAAADTPATGVPGSGTAGSAPHDPGGVVRQAAAVDPDSQRRVLDYWTPERMAAAVPLVRTLDGVAGGLLGGDQARPGGQAAAEAEPGGQVAVPQAAAASSTGEPWTGGGRVAKTTGKVFLTLDGRDFTCSAAVVSADNRDTVITAGHCLKDGTGAWVDNWTFAPGYADGDSPYGRYTARQMFVAPQWADSGDDSYDFGMAVLNRSGDRHVQDRTGAHPVAFNTAPGDPTYAFGYPATGRFDGNRLHYCAGGTKPDTGGTTASGMACTMTEGSSGGPWLAGFDPASGKGTVVSVISFKYADDTRTQYGPYLGDAAQRVYDRAQSF</sequence>
<feature type="domain" description="Peptidase S1" evidence="4">
    <location>
        <begin position="147"/>
        <end position="336"/>
    </location>
</feature>
<evidence type="ECO:0000313" key="5">
    <source>
        <dbReference type="EMBL" id="MDA0562759.1"/>
    </source>
</evidence>
<reference evidence="5" key="1">
    <citation type="submission" date="2021-10" db="EMBL/GenBank/DDBJ databases">
        <title>Streptomonospora sp. nov., isolated from mangrove soil.</title>
        <authorList>
            <person name="Chen X."/>
            <person name="Ge X."/>
            <person name="Liu W."/>
        </authorList>
    </citation>
    <scope>NUCLEOTIDE SEQUENCE</scope>
    <source>
        <strain evidence="5">S1-112</strain>
    </source>
</reference>
<dbReference type="GO" id="GO:0006508">
    <property type="term" value="P:proteolysis"/>
    <property type="evidence" value="ECO:0007669"/>
    <property type="project" value="UniProtKB-KW"/>
</dbReference>
<protein>
    <submittedName>
        <fullName evidence="5">Trypsin-like serine protease</fullName>
        <ecNumber evidence="5">3.4.21.-</ecNumber>
    </submittedName>
</protein>
<dbReference type="Pfam" id="PF00089">
    <property type="entry name" value="Trypsin"/>
    <property type="match status" value="1"/>
</dbReference>
<keyword evidence="5" id="KW-0645">Protease</keyword>
<evidence type="ECO:0000256" key="3">
    <source>
        <dbReference type="SAM" id="SignalP"/>
    </source>
</evidence>
<dbReference type="EMBL" id="JAJAQC010000001">
    <property type="protein sequence ID" value="MDA0562759.1"/>
    <property type="molecule type" value="Genomic_DNA"/>
</dbReference>
<accession>A0A9X3NFP5</accession>
<dbReference type="GO" id="GO:0004252">
    <property type="term" value="F:serine-type endopeptidase activity"/>
    <property type="evidence" value="ECO:0007669"/>
    <property type="project" value="InterPro"/>
</dbReference>
<keyword evidence="5" id="KW-0378">Hydrolase</keyword>
<evidence type="ECO:0000256" key="1">
    <source>
        <dbReference type="ARBA" id="ARBA00022729"/>
    </source>
</evidence>
<dbReference type="PROSITE" id="PS00134">
    <property type="entry name" value="TRYPSIN_HIS"/>
    <property type="match status" value="1"/>
</dbReference>
<feature type="signal peptide" evidence="3">
    <location>
        <begin position="1"/>
        <end position="27"/>
    </location>
</feature>
<dbReference type="RefSeq" id="WP_270070056.1">
    <property type="nucleotide sequence ID" value="NZ_JAJAQC010000001.1"/>
</dbReference>
<dbReference type="PANTHER" id="PTHR15462">
    <property type="entry name" value="SERINE PROTEASE"/>
    <property type="match status" value="1"/>
</dbReference>
<evidence type="ECO:0000259" key="4">
    <source>
        <dbReference type="Pfam" id="PF00089"/>
    </source>
</evidence>
<dbReference type="Proteomes" id="UP001140076">
    <property type="component" value="Unassembled WGS sequence"/>
</dbReference>
<dbReference type="InterPro" id="IPR009003">
    <property type="entry name" value="Peptidase_S1_PA"/>
</dbReference>